<sequence length="113" mass="12503">MQPPPKYQRRRATTLSAQTPRPVHKPAVFARLQNLFPPTQSQPNTPIANSPRSAFEKALPPTPPPKRALRALKGDLEELLGKVPLWSPTHTDTDGAILNLPLEAVHPYHLVVV</sequence>
<feature type="region of interest" description="Disordered" evidence="1">
    <location>
        <begin position="1"/>
        <end position="24"/>
    </location>
</feature>
<accession>A0A9P7KIS5</accession>
<dbReference type="Proteomes" id="UP000717328">
    <property type="component" value="Unassembled WGS sequence"/>
</dbReference>
<evidence type="ECO:0000313" key="2">
    <source>
        <dbReference type="EMBL" id="KAG5651928.1"/>
    </source>
</evidence>
<evidence type="ECO:0000313" key="3">
    <source>
        <dbReference type="Proteomes" id="UP000717328"/>
    </source>
</evidence>
<dbReference type="AlphaFoldDB" id="A0A9P7KIS5"/>
<protein>
    <submittedName>
        <fullName evidence="2">Uncharacterized protein</fullName>
    </submittedName>
</protein>
<keyword evidence="3" id="KW-1185">Reference proteome</keyword>
<comment type="caution">
    <text evidence="2">The sequence shown here is derived from an EMBL/GenBank/DDBJ whole genome shotgun (WGS) entry which is preliminary data.</text>
</comment>
<dbReference type="EMBL" id="JABCKI010000181">
    <property type="protein sequence ID" value="KAG5651928.1"/>
    <property type="molecule type" value="Genomic_DNA"/>
</dbReference>
<reference evidence="2" key="2">
    <citation type="submission" date="2021-10" db="EMBL/GenBank/DDBJ databases">
        <title>Phylogenomics reveals ancestral predisposition of the termite-cultivated fungus Termitomyces towards a domesticated lifestyle.</title>
        <authorList>
            <person name="Auxier B."/>
            <person name="Grum-Grzhimaylo A."/>
            <person name="Cardenas M.E."/>
            <person name="Lodge J.D."/>
            <person name="Laessoe T."/>
            <person name="Pedersen O."/>
            <person name="Smith M.E."/>
            <person name="Kuyper T.W."/>
            <person name="Franco-Molano E.A."/>
            <person name="Baroni T.J."/>
            <person name="Aanen D.K."/>
        </authorList>
    </citation>
    <scope>NUCLEOTIDE SEQUENCE</scope>
    <source>
        <strain evidence="2">D49</strain>
    </source>
</reference>
<reference evidence="2" key="1">
    <citation type="submission" date="2021-02" db="EMBL/GenBank/DDBJ databases">
        <authorList>
            <person name="Nieuwenhuis M."/>
            <person name="Van De Peppel L.J.J."/>
        </authorList>
    </citation>
    <scope>NUCLEOTIDE SEQUENCE</scope>
    <source>
        <strain evidence="2">D49</strain>
    </source>
</reference>
<evidence type="ECO:0000256" key="1">
    <source>
        <dbReference type="SAM" id="MobiDB-lite"/>
    </source>
</evidence>
<gene>
    <name evidence="2" type="ORF">H0H81_006909</name>
</gene>
<proteinExistence type="predicted"/>
<name>A0A9P7KIS5_9AGAR</name>
<feature type="compositionally biased region" description="Polar residues" evidence="1">
    <location>
        <begin position="36"/>
        <end position="52"/>
    </location>
</feature>
<dbReference type="OrthoDB" id="405996at2759"/>
<organism evidence="2 3">
    <name type="scientific">Sphagnurus paluster</name>
    <dbReference type="NCBI Taxonomy" id="117069"/>
    <lineage>
        <taxon>Eukaryota</taxon>
        <taxon>Fungi</taxon>
        <taxon>Dikarya</taxon>
        <taxon>Basidiomycota</taxon>
        <taxon>Agaricomycotina</taxon>
        <taxon>Agaricomycetes</taxon>
        <taxon>Agaricomycetidae</taxon>
        <taxon>Agaricales</taxon>
        <taxon>Tricholomatineae</taxon>
        <taxon>Lyophyllaceae</taxon>
        <taxon>Sphagnurus</taxon>
    </lineage>
</organism>
<feature type="region of interest" description="Disordered" evidence="1">
    <location>
        <begin position="36"/>
        <end position="64"/>
    </location>
</feature>